<feature type="transmembrane region" description="Helical" evidence="1">
    <location>
        <begin position="93"/>
        <end position="117"/>
    </location>
</feature>
<evidence type="ECO:0000313" key="2">
    <source>
        <dbReference type="EMBL" id="JAC16735.1"/>
    </source>
</evidence>
<reference evidence="2" key="1">
    <citation type="journal article" date="2014" name="PLoS Negl. Trop. Dis.">
        <title>An updated insight into the Sialotranscriptome of Triatoma infestans: developmental stage and geographic variations.</title>
        <authorList>
            <person name="Schwarz A."/>
            <person name="Medrano-Mercado N."/>
            <person name="Schaub G.A."/>
            <person name="Struchiner C.J."/>
            <person name="Bargues M.D."/>
            <person name="Levy M.Z."/>
            <person name="Ribeiro J.M."/>
        </authorList>
    </citation>
    <scope>NUCLEOTIDE SEQUENCE</scope>
    <source>
        <strain evidence="2">Chile</strain>
        <tissue evidence="2">Salivary glands</tissue>
    </source>
</reference>
<protein>
    <submittedName>
        <fullName evidence="2">Putative conserved plasma membrane protein</fullName>
    </submittedName>
</protein>
<keyword evidence="1" id="KW-0472">Membrane</keyword>
<dbReference type="EMBL" id="GBBI01001977">
    <property type="protein sequence ID" value="JAC16735.1"/>
    <property type="molecule type" value="mRNA"/>
</dbReference>
<feature type="transmembrane region" description="Helical" evidence="1">
    <location>
        <begin position="57"/>
        <end position="81"/>
    </location>
</feature>
<proteinExistence type="evidence at transcript level"/>
<keyword evidence="1" id="KW-1133">Transmembrane helix</keyword>
<keyword evidence="1" id="KW-0812">Transmembrane</keyword>
<feature type="transmembrane region" description="Helical" evidence="1">
    <location>
        <begin position="202"/>
        <end position="221"/>
    </location>
</feature>
<accession>A0A023F697</accession>
<feature type="non-terminal residue" evidence="2">
    <location>
        <position position="1"/>
    </location>
</feature>
<name>A0A023F697_TRIIF</name>
<organism evidence="2">
    <name type="scientific">Triatoma infestans</name>
    <name type="common">Assassin bug</name>
    <dbReference type="NCBI Taxonomy" id="30076"/>
    <lineage>
        <taxon>Eukaryota</taxon>
        <taxon>Metazoa</taxon>
        <taxon>Ecdysozoa</taxon>
        <taxon>Arthropoda</taxon>
        <taxon>Hexapoda</taxon>
        <taxon>Insecta</taxon>
        <taxon>Pterygota</taxon>
        <taxon>Neoptera</taxon>
        <taxon>Paraneoptera</taxon>
        <taxon>Hemiptera</taxon>
        <taxon>Heteroptera</taxon>
        <taxon>Panheteroptera</taxon>
        <taxon>Cimicomorpha</taxon>
        <taxon>Reduviidae</taxon>
        <taxon>Triatominae</taxon>
        <taxon>Triatoma</taxon>
    </lineage>
</organism>
<dbReference type="AlphaFoldDB" id="A0A023F697"/>
<evidence type="ECO:0000256" key="1">
    <source>
        <dbReference type="SAM" id="Phobius"/>
    </source>
</evidence>
<sequence>EEIYTVHVKCRPDPAHNYPSERAYSSSTVGGLATTHIIIALLVTTLTTAGYCSRNTWIGEFVSGVSLVSGALLCGLTGILASKRWYIDRNIRWFFIASIISTICSVTSLSLMIFFVIKPTLNHHSFMLLYFTRNHFNQTNEILPILNNTNDDQMDLFLENNFTENYDSNSKMMKETNIEKRDINTADIPDINTADITFQLEIYIHLLLAALVELILSMFSVKIGWKGVKNSCGKNNINYTGAIGNNGKPIRPDILENHKNGNCDPKLSHYSNVVKELYKLQKSSMVSDNVIGNRVITKIANENQNKLTLPLPESQKEYRERIEKFLASNDNCLKD</sequence>
<feature type="transmembrane region" description="Helical" evidence="1">
    <location>
        <begin position="29"/>
        <end position="51"/>
    </location>
</feature>